<organism evidence="1 2">
    <name type="scientific">Nitrosomonas communis</name>
    <dbReference type="NCBI Taxonomy" id="44574"/>
    <lineage>
        <taxon>Bacteria</taxon>
        <taxon>Pseudomonadati</taxon>
        <taxon>Pseudomonadota</taxon>
        <taxon>Betaproteobacteria</taxon>
        <taxon>Nitrosomonadales</taxon>
        <taxon>Nitrosomonadaceae</taxon>
        <taxon>Nitrosomonas</taxon>
    </lineage>
</organism>
<protein>
    <submittedName>
        <fullName evidence="1">Uncharacterized protein</fullName>
    </submittedName>
</protein>
<accession>A0A1H2UQ05</accession>
<evidence type="ECO:0000313" key="1">
    <source>
        <dbReference type="EMBL" id="SDW57649.1"/>
    </source>
</evidence>
<evidence type="ECO:0000313" key="2">
    <source>
        <dbReference type="Proteomes" id="UP000183454"/>
    </source>
</evidence>
<reference evidence="1 2" key="1">
    <citation type="submission" date="2016-10" db="EMBL/GenBank/DDBJ databases">
        <authorList>
            <person name="de Groot N.N."/>
        </authorList>
    </citation>
    <scope>NUCLEOTIDE SEQUENCE [LARGE SCALE GENOMIC DNA]</scope>
    <source>
        <strain evidence="1 2">Nm110</strain>
    </source>
</reference>
<name>A0A1H2UQ05_9PROT</name>
<dbReference type="Proteomes" id="UP000183454">
    <property type="component" value="Unassembled WGS sequence"/>
</dbReference>
<sequence length="189" mass="21980">MAFSRQELKLRAFRRAADVLYSFWEEQKDYVPRSAAVHSRLFDTLIYNEYIELNRKAPGRRYPEHVVPCAYIRNLAFEMYWHGDRPDDVAVISGRLLRIAYISAEQARAVDYLHKYTMPQNWDPRTGSITARLELVGITIEEPLEITLTIRCIHIRVMSYNAISHFFLVFNSSTDSSVLYNPSSSPICP</sequence>
<gene>
    <name evidence="1" type="ORF">SAMN05421882_10176</name>
</gene>
<dbReference type="EMBL" id="FNNH01000017">
    <property type="protein sequence ID" value="SDW57649.1"/>
    <property type="molecule type" value="Genomic_DNA"/>
</dbReference>
<proteinExistence type="predicted"/>
<dbReference type="AlphaFoldDB" id="A0A1H2UQ05"/>